<dbReference type="Gene3D" id="3.30.70.660">
    <property type="entry name" value="Pseudouridine synthase I, catalytic domain, C-terminal subdomain"/>
    <property type="match status" value="1"/>
</dbReference>
<protein>
    <recommendedName>
        <fullName evidence="3">Reverse transcriptase domain-containing protein</fullName>
    </recommendedName>
</protein>
<dbReference type="PANTHER" id="PTHR46238">
    <property type="entry name" value="REVERSE TRANSCRIPTASE DOMAIN-CONTAINING PROTEIN"/>
    <property type="match status" value="1"/>
</dbReference>
<proteinExistence type="predicted"/>
<name>A0AAV7GY70_DENCH</name>
<dbReference type="InterPro" id="IPR000477">
    <property type="entry name" value="RT_dom"/>
</dbReference>
<dbReference type="GO" id="GO:0009982">
    <property type="term" value="F:pseudouridine synthase activity"/>
    <property type="evidence" value="ECO:0007669"/>
    <property type="project" value="InterPro"/>
</dbReference>
<dbReference type="Gene3D" id="3.30.70.580">
    <property type="entry name" value="Pseudouridine synthase I, catalytic domain, N-terminal subdomain"/>
    <property type="match status" value="1"/>
</dbReference>
<keyword evidence="1" id="KW-0413">Isomerase</keyword>
<dbReference type="AlphaFoldDB" id="A0AAV7GY70"/>
<accession>A0AAV7GY70</accession>
<dbReference type="SUPFAM" id="SSF56672">
    <property type="entry name" value="DNA/RNA polymerases"/>
    <property type="match status" value="1"/>
</dbReference>
<reference evidence="4 5" key="1">
    <citation type="journal article" date="2021" name="Hortic Res">
        <title>Chromosome-scale assembly of the Dendrobium chrysotoxum genome enhances the understanding of orchid evolution.</title>
        <authorList>
            <person name="Zhang Y."/>
            <person name="Zhang G.Q."/>
            <person name="Zhang D."/>
            <person name="Liu X.D."/>
            <person name="Xu X.Y."/>
            <person name="Sun W.H."/>
            <person name="Yu X."/>
            <person name="Zhu X."/>
            <person name="Wang Z.W."/>
            <person name="Zhao X."/>
            <person name="Zhong W.Y."/>
            <person name="Chen H."/>
            <person name="Yin W.L."/>
            <person name="Huang T."/>
            <person name="Niu S.C."/>
            <person name="Liu Z.J."/>
        </authorList>
    </citation>
    <scope>NUCLEOTIDE SEQUENCE [LARGE SCALE GENOMIC DNA]</scope>
    <source>
        <strain evidence="4">Lindl</strain>
    </source>
</reference>
<evidence type="ECO:0000313" key="5">
    <source>
        <dbReference type="Proteomes" id="UP000775213"/>
    </source>
</evidence>
<feature type="region of interest" description="Disordered" evidence="2">
    <location>
        <begin position="1"/>
        <end position="42"/>
    </location>
</feature>
<dbReference type="InterPro" id="IPR020095">
    <property type="entry name" value="PsdUridine_synth_TruA_C"/>
</dbReference>
<dbReference type="Gene3D" id="3.30.70.270">
    <property type="match status" value="1"/>
</dbReference>
<dbReference type="PANTHER" id="PTHR46238:SF8">
    <property type="entry name" value="ENDONUCLEASE_EXONUCLEASE_PHOSPHATASE DOMAIN-CONTAINING PROTEIN"/>
    <property type="match status" value="1"/>
</dbReference>
<dbReference type="Pfam" id="PF01416">
    <property type="entry name" value="PseudoU_synth_1"/>
    <property type="match status" value="1"/>
</dbReference>
<comment type="caution">
    <text evidence="4">The sequence shown here is derived from an EMBL/GenBank/DDBJ whole genome shotgun (WGS) entry which is preliminary data.</text>
</comment>
<feature type="domain" description="Reverse transcriptase" evidence="3">
    <location>
        <begin position="1"/>
        <end position="314"/>
    </location>
</feature>
<dbReference type="PROSITE" id="PS50878">
    <property type="entry name" value="RT_POL"/>
    <property type="match status" value="1"/>
</dbReference>
<dbReference type="GO" id="GO:0003723">
    <property type="term" value="F:RNA binding"/>
    <property type="evidence" value="ECO:0007669"/>
    <property type="project" value="InterPro"/>
</dbReference>
<gene>
    <name evidence="4" type="ORF">IEQ34_009291</name>
</gene>
<dbReference type="GO" id="GO:0001522">
    <property type="term" value="P:pseudouridine synthesis"/>
    <property type="evidence" value="ECO:0007669"/>
    <property type="project" value="InterPro"/>
</dbReference>
<dbReference type="InterPro" id="IPR020094">
    <property type="entry name" value="TruA/RsuA/RluB/E/F_N"/>
</dbReference>
<evidence type="ECO:0000313" key="4">
    <source>
        <dbReference type="EMBL" id="KAH0461716.1"/>
    </source>
</evidence>
<dbReference type="Proteomes" id="UP000775213">
    <property type="component" value="Unassembled WGS sequence"/>
</dbReference>
<keyword evidence="5" id="KW-1185">Reference proteome</keyword>
<dbReference type="EMBL" id="JAGFBR010000009">
    <property type="protein sequence ID" value="KAH0461716.1"/>
    <property type="molecule type" value="Genomic_DNA"/>
</dbReference>
<dbReference type="InterPro" id="IPR043502">
    <property type="entry name" value="DNA/RNA_pol_sf"/>
</dbReference>
<evidence type="ECO:0000256" key="1">
    <source>
        <dbReference type="ARBA" id="ARBA00023235"/>
    </source>
</evidence>
<dbReference type="Pfam" id="PF00078">
    <property type="entry name" value="RVT_1"/>
    <property type="match status" value="1"/>
</dbReference>
<dbReference type="SUPFAM" id="SSF55120">
    <property type="entry name" value="Pseudouridine synthase"/>
    <property type="match status" value="2"/>
</dbReference>
<dbReference type="InterPro" id="IPR020097">
    <property type="entry name" value="PsdUridine_synth_TruA_a/b_dom"/>
</dbReference>
<dbReference type="InterPro" id="IPR020103">
    <property type="entry name" value="PsdUridine_synth_cat_dom_sf"/>
</dbReference>
<evidence type="ECO:0000259" key="3">
    <source>
        <dbReference type="PROSITE" id="PS50878"/>
    </source>
</evidence>
<organism evidence="4 5">
    <name type="scientific">Dendrobium chrysotoxum</name>
    <name type="common">Orchid</name>
    <dbReference type="NCBI Taxonomy" id="161865"/>
    <lineage>
        <taxon>Eukaryota</taxon>
        <taxon>Viridiplantae</taxon>
        <taxon>Streptophyta</taxon>
        <taxon>Embryophyta</taxon>
        <taxon>Tracheophyta</taxon>
        <taxon>Spermatophyta</taxon>
        <taxon>Magnoliopsida</taxon>
        <taxon>Liliopsida</taxon>
        <taxon>Asparagales</taxon>
        <taxon>Orchidaceae</taxon>
        <taxon>Epidendroideae</taxon>
        <taxon>Malaxideae</taxon>
        <taxon>Dendrobiinae</taxon>
        <taxon>Dendrobium</taxon>
    </lineage>
</organism>
<evidence type="ECO:0000256" key="2">
    <source>
        <dbReference type="SAM" id="MobiDB-lite"/>
    </source>
</evidence>
<dbReference type="InterPro" id="IPR043128">
    <property type="entry name" value="Rev_trsase/Diguanyl_cyclase"/>
</dbReference>
<sequence>MPLTVETDTAKRPLNIPLETGEPSKVAKISEGGEDAEGSDKEAQQHELLEQETHGMSQNPRLQRYLVAVEYIGTRFFGSQKQPNCRTVAGVLEEAFIKFVGHPVSVVLSSRTVLERNFCGPALVHAVPLTIEDTGVHALSNVVHVDVERISKRRPNEALPPHEPGVVRRAVNHFLQVKFLKKLALVGAITCVQTQGGLTKYFPISVGLHQGSALSPYLFALVIDVLTRHLQEDVPWCMLFADDILLVDKTREGVEGKLELWRSTLESKGFRLSRSKTEYMECNFSNNRPSEGIVTLADQVINKSTCFRYLGSIVQSDGDIDGDIISRIQVGWLKWRNASGLLCDRKVPHKLKGKFYKMVVRPAMLYGAECWPLKEKHNSKLSVAEMRMLRWMSGFILRDRIRNEHIREKVGVAPVEDKIRESRLRWFGHVKRRPPDDPKEGDITVIEVQCVPTDFHARFRALERTVALKIEEIRSQISRLPTVKTNRYFYRLLSGPEEPLPVFEKDRAWHVFEQLDLIAIKKACSILVGHHDFSSFRAAGCQATSPVKTLDELGICEVASFLCFPSRTERREMSFKSSTDDTCFSNVVPETCTTESNGSFGERSRHRCFVITARARSFLYHQVRLLVGVLKRVGTGELTLEDVKKILNAKTVTSAAPMAPACGLYLGNVKYHFS</sequence>